<evidence type="ECO:0000313" key="2">
    <source>
        <dbReference type="EMBL" id="CAF4136245.1"/>
    </source>
</evidence>
<accession>A0A815G046</accession>
<sequence length="205" mass="23810">MPATVPVVSRRKIWIIRNQVKSDSYQIVIISSRNETSHDNLVPERTTHDHSVLEHVEHLAHQTLNEKRDNQSKEGFYMTTSMSLNERAEQILNTTACEQYMMCDKRQILRASMLVGCPRFALRNKEKNPLQLCEKHLELPNDAVENGILFERYDDTIGDECNNKRNELNDHAERGASYGTLVSFHNMYDNACSIQLYMQSRYDSD</sequence>
<name>A0A815G046_9BILA</name>
<comment type="caution">
    <text evidence="1">The sequence shown here is derived from an EMBL/GenBank/DDBJ whole genome shotgun (WGS) entry which is preliminary data.</text>
</comment>
<dbReference type="EMBL" id="CAJOBA010042593">
    <property type="protein sequence ID" value="CAF4136245.1"/>
    <property type="molecule type" value="Genomic_DNA"/>
</dbReference>
<keyword evidence="4" id="KW-1185">Reference proteome</keyword>
<protein>
    <submittedName>
        <fullName evidence="1">Uncharacterized protein</fullName>
    </submittedName>
</protein>
<dbReference type="EMBL" id="CAJOBC010053945">
    <property type="protein sequence ID" value="CAF4186809.1"/>
    <property type="molecule type" value="Genomic_DNA"/>
</dbReference>
<organism evidence="1 4">
    <name type="scientific">Didymodactylos carnosus</name>
    <dbReference type="NCBI Taxonomy" id="1234261"/>
    <lineage>
        <taxon>Eukaryota</taxon>
        <taxon>Metazoa</taxon>
        <taxon>Spiralia</taxon>
        <taxon>Gnathifera</taxon>
        <taxon>Rotifera</taxon>
        <taxon>Eurotatoria</taxon>
        <taxon>Bdelloidea</taxon>
        <taxon>Philodinida</taxon>
        <taxon>Philodinidae</taxon>
        <taxon>Didymodactylos</taxon>
    </lineage>
</organism>
<dbReference type="Proteomes" id="UP000681722">
    <property type="component" value="Unassembled WGS sequence"/>
</dbReference>
<dbReference type="AlphaFoldDB" id="A0A815G046"/>
<dbReference type="Proteomes" id="UP000663829">
    <property type="component" value="Unassembled WGS sequence"/>
</dbReference>
<dbReference type="Proteomes" id="UP000682733">
    <property type="component" value="Unassembled WGS sequence"/>
</dbReference>
<evidence type="ECO:0000313" key="4">
    <source>
        <dbReference type="Proteomes" id="UP000663829"/>
    </source>
</evidence>
<evidence type="ECO:0000313" key="1">
    <source>
        <dbReference type="EMBL" id="CAF1332225.1"/>
    </source>
</evidence>
<reference evidence="1" key="1">
    <citation type="submission" date="2021-02" db="EMBL/GenBank/DDBJ databases">
        <authorList>
            <person name="Nowell W R."/>
        </authorList>
    </citation>
    <scope>NUCLEOTIDE SEQUENCE</scope>
</reference>
<dbReference type="EMBL" id="CAJNOQ010013972">
    <property type="protein sequence ID" value="CAF1332225.1"/>
    <property type="molecule type" value="Genomic_DNA"/>
</dbReference>
<gene>
    <name evidence="1" type="ORF">GPM918_LOCUS30009</name>
    <name evidence="3" type="ORF">SRO942_LOCUS30612</name>
    <name evidence="2" type="ORF">TMI583_LOCUS30412</name>
</gene>
<proteinExistence type="predicted"/>
<evidence type="ECO:0000313" key="3">
    <source>
        <dbReference type="EMBL" id="CAF4186809.1"/>
    </source>
</evidence>